<evidence type="ECO:0000313" key="3">
    <source>
        <dbReference type="Proteomes" id="UP000184501"/>
    </source>
</evidence>
<keyword evidence="3" id="KW-1185">Reference proteome</keyword>
<reference evidence="2 3" key="1">
    <citation type="submission" date="2016-11" db="EMBL/GenBank/DDBJ databases">
        <authorList>
            <person name="Jaros S."/>
            <person name="Januszkiewicz K."/>
            <person name="Wedrychowicz H."/>
        </authorList>
    </citation>
    <scope>NUCLEOTIDE SEQUENCE [LARGE SCALE GENOMIC DNA]</scope>
    <source>
        <strain evidence="2 3">DSM 44523</strain>
    </source>
</reference>
<dbReference type="EMBL" id="FQVN01000004">
    <property type="protein sequence ID" value="SHF66274.1"/>
    <property type="molecule type" value="Genomic_DNA"/>
</dbReference>
<feature type="compositionally biased region" description="Basic and acidic residues" evidence="1">
    <location>
        <begin position="28"/>
        <end position="61"/>
    </location>
</feature>
<dbReference type="AlphaFoldDB" id="A0A1M5DHE3"/>
<dbReference type="Proteomes" id="UP000184501">
    <property type="component" value="Unassembled WGS sequence"/>
</dbReference>
<protein>
    <recommendedName>
        <fullName evidence="4">Transcriptional regulator, TetR family</fullName>
    </recommendedName>
</protein>
<feature type="region of interest" description="Disordered" evidence="1">
    <location>
        <begin position="1"/>
        <end position="62"/>
    </location>
</feature>
<organism evidence="2 3">
    <name type="scientific">Streptoalloteichus hindustanus</name>
    <dbReference type="NCBI Taxonomy" id="2017"/>
    <lineage>
        <taxon>Bacteria</taxon>
        <taxon>Bacillati</taxon>
        <taxon>Actinomycetota</taxon>
        <taxon>Actinomycetes</taxon>
        <taxon>Pseudonocardiales</taxon>
        <taxon>Pseudonocardiaceae</taxon>
        <taxon>Streptoalloteichus</taxon>
    </lineage>
</organism>
<sequence length="107" mass="12172">MTPTRTWRNRVSPPHLPLPVRGRPLTRPGRDPRVDRHEEQGRHHHAQHEQHHASATQERERAARHRLIVATARELAEQIEYSQPVLSSHFRGKSAIVGVVALEGSPS</sequence>
<dbReference type="STRING" id="2017.SAMN05444320_104453"/>
<name>A0A1M5DHE3_STRHI</name>
<gene>
    <name evidence="2" type="ORF">SAMN05444320_104453</name>
</gene>
<proteinExistence type="predicted"/>
<evidence type="ECO:0000256" key="1">
    <source>
        <dbReference type="SAM" id="MobiDB-lite"/>
    </source>
</evidence>
<accession>A0A1M5DHE3</accession>
<evidence type="ECO:0008006" key="4">
    <source>
        <dbReference type="Google" id="ProtNLM"/>
    </source>
</evidence>
<evidence type="ECO:0000313" key="2">
    <source>
        <dbReference type="EMBL" id="SHF66274.1"/>
    </source>
</evidence>